<reference evidence="1" key="1">
    <citation type="submission" date="2018-11" db="EMBL/GenBank/DDBJ databases">
        <authorList>
            <consortium name="Genoscope - CEA"/>
            <person name="William W."/>
        </authorList>
    </citation>
    <scope>NUCLEOTIDE SEQUENCE</scope>
</reference>
<sequence length="59" mass="6783">MKHWLWSSAGGRFGSLSCCATQRIRIDFRAHRSKTRSLEDRIDKQKECRNSLKTDGSGI</sequence>
<gene>
    <name evidence="1" type="ORF">BOLC6T38964H</name>
</gene>
<proteinExistence type="predicted"/>
<accession>A0A3P6GVY9</accession>
<dbReference type="EMBL" id="LR031880">
    <property type="protein sequence ID" value="VDD63511.1"/>
    <property type="molecule type" value="Genomic_DNA"/>
</dbReference>
<name>A0A3P6GVY9_BRAOL</name>
<protein>
    <submittedName>
        <fullName evidence="1">Uncharacterized protein</fullName>
    </submittedName>
</protein>
<organism evidence="1">
    <name type="scientific">Brassica oleracea</name>
    <name type="common">Wild cabbage</name>
    <dbReference type="NCBI Taxonomy" id="3712"/>
    <lineage>
        <taxon>Eukaryota</taxon>
        <taxon>Viridiplantae</taxon>
        <taxon>Streptophyta</taxon>
        <taxon>Embryophyta</taxon>
        <taxon>Tracheophyta</taxon>
        <taxon>Spermatophyta</taxon>
        <taxon>Magnoliopsida</taxon>
        <taxon>eudicotyledons</taxon>
        <taxon>Gunneridae</taxon>
        <taxon>Pentapetalae</taxon>
        <taxon>rosids</taxon>
        <taxon>malvids</taxon>
        <taxon>Brassicales</taxon>
        <taxon>Brassicaceae</taxon>
        <taxon>Brassiceae</taxon>
        <taxon>Brassica</taxon>
    </lineage>
</organism>
<evidence type="ECO:0000313" key="1">
    <source>
        <dbReference type="EMBL" id="VDD63511.1"/>
    </source>
</evidence>
<dbReference type="AlphaFoldDB" id="A0A3P6GVY9"/>